<dbReference type="InterPro" id="IPR033690">
    <property type="entry name" value="Adenylat_kinase_CS"/>
</dbReference>
<dbReference type="OrthoDB" id="9805030at2"/>
<comment type="subunit">
    <text evidence="5 7">Monomer.</text>
</comment>
<comment type="function">
    <text evidence="5">Catalyzes the reversible transfer of the terminal phosphate group between ATP and AMP. Plays an important role in cellular energy homeostasis and in adenine nucleotide metabolism.</text>
</comment>
<dbReference type="HAMAP" id="MF_00235">
    <property type="entry name" value="Adenylate_kinase_Adk"/>
    <property type="match status" value="1"/>
</dbReference>
<keyword evidence="3 5" id="KW-0547">Nucleotide-binding</keyword>
<evidence type="ECO:0000256" key="7">
    <source>
        <dbReference type="RuleBase" id="RU003331"/>
    </source>
</evidence>
<dbReference type="EMBL" id="CP032568">
    <property type="protein sequence ID" value="AYF75684.1"/>
    <property type="molecule type" value="Genomic_DNA"/>
</dbReference>
<feature type="binding site" evidence="5">
    <location>
        <position position="127"/>
    </location>
    <ligand>
        <name>ATP</name>
        <dbReference type="ChEBI" id="CHEBI:30616"/>
    </ligand>
</feature>
<keyword evidence="5 7" id="KW-0067">ATP-binding</keyword>
<name>A0A386ZEY9_9NOCA</name>
<feature type="binding site" evidence="5">
    <location>
        <position position="31"/>
    </location>
    <ligand>
        <name>AMP</name>
        <dbReference type="ChEBI" id="CHEBI:456215"/>
    </ligand>
</feature>
<dbReference type="UniPathway" id="UPA00588">
    <property type="reaction ID" value="UER00649"/>
</dbReference>
<comment type="caution">
    <text evidence="5">Lacks conserved residue(s) required for the propagation of feature annotation.</text>
</comment>
<evidence type="ECO:0000256" key="5">
    <source>
        <dbReference type="HAMAP-Rule" id="MF_00235"/>
    </source>
</evidence>
<dbReference type="EC" id="2.7.4.3" evidence="5 7"/>
<keyword evidence="4 5" id="KW-0418">Kinase</keyword>
<feature type="binding site" evidence="5">
    <location>
        <position position="144"/>
    </location>
    <ligand>
        <name>AMP</name>
        <dbReference type="ChEBI" id="CHEBI:456215"/>
    </ligand>
</feature>
<comment type="domain">
    <text evidence="5">Consists of three domains, a large central CORE domain and two small peripheral domains, NMPbind and LID, which undergo movements during catalysis. The LID domain closes over the site of phosphoryl transfer upon ATP binding. Assembling and dissambling the active center during each catalytic cycle provides an effective means to prevent ATP hydrolysis.</text>
</comment>
<dbReference type="NCBIfam" id="NF001381">
    <property type="entry name" value="PRK00279.1-3"/>
    <property type="match status" value="1"/>
</dbReference>
<dbReference type="PANTHER" id="PTHR23359">
    <property type="entry name" value="NUCLEOTIDE KINASE"/>
    <property type="match status" value="1"/>
</dbReference>
<dbReference type="Gene3D" id="3.40.50.300">
    <property type="entry name" value="P-loop containing nucleotide triphosphate hydrolases"/>
    <property type="match status" value="1"/>
</dbReference>
<evidence type="ECO:0000256" key="2">
    <source>
        <dbReference type="ARBA" id="ARBA00022727"/>
    </source>
</evidence>
<comment type="similarity">
    <text evidence="5 6">Belongs to the adenylate kinase family.</text>
</comment>
<comment type="subcellular location">
    <subcellularLocation>
        <location evidence="5 7">Cytoplasm</location>
    </subcellularLocation>
</comment>
<feature type="binding site" evidence="5">
    <location>
        <begin position="57"/>
        <end position="59"/>
    </location>
    <ligand>
        <name>AMP</name>
        <dbReference type="ChEBI" id="CHEBI:456215"/>
    </ligand>
</feature>
<dbReference type="PRINTS" id="PR00094">
    <property type="entry name" value="ADENYLTKNASE"/>
</dbReference>
<dbReference type="GO" id="GO:0044209">
    <property type="term" value="P:AMP salvage"/>
    <property type="evidence" value="ECO:0007669"/>
    <property type="project" value="UniProtKB-UniRule"/>
</dbReference>
<evidence type="ECO:0000313" key="9">
    <source>
        <dbReference type="Proteomes" id="UP000267164"/>
    </source>
</evidence>
<keyword evidence="9" id="KW-1185">Reference proteome</keyword>
<keyword evidence="1 5" id="KW-0808">Transferase</keyword>
<evidence type="ECO:0000313" key="8">
    <source>
        <dbReference type="EMBL" id="AYF75684.1"/>
    </source>
</evidence>
<dbReference type="KEGG" id="nyu:D7D52_19580"/>
<feature type="binding site" evidence="5">
    <location>
        <position position="133"/>
    </location>
    <ligand>
        <name>AMP</name>
        <dbReference type="ChEBI" id="CHEBI:456215"/>
    </ligand>
</feature>
<feature type="binding site" evidence="5">
    <location>
        <begin position="10"/>
        <end position="15"/>
    </location>
    <ligand>
        <name>ATP</name>
        <dbReference type="ChEBI" id="CHEBI:30616"/>
    </ligand>
</feature>
<protein>
    <recommendedName>
        <fullName evidence="5 7">Adenylate kinase</fullName>
        <shortName evidence="5">AK</shortName>
        <ecNumber evidence="5 7">2.7.4.3</ecNumber>
    </recommendedName>
    <alternativeName>
        <fullName evidence="5">ATP-AMP transphosphorylase</fullName>
    </alternativeName>
    <alternativeName>
        <fullName evidence="5">ATP:AMP phosphotransferase</fullName>
    </alternativeName>
    <alternativeName>
        <fullName evidence="5">Adenylate monophosphate kinase</fullName>
    </alternativeName>
</protein>
<reference evidence="8 9" key="1">
    <citation type="submission" date="2018-09" db="EMBL/GenBank/DDBJ databases">
        <title>Nocardia yunnanensis sp. nov., an actinomycete isolated from a soil sample.</title>
        <authorList>
            <person name="Zhang J."/>
        </authorList>
    </citation>
    <scope>NUCLEOTIDE SEQUENCE [LARGE SCALE GENOMIC DNA]</scope>
    <source>
        <strain evidence="8 9">CFHS0054</strain>
    </source>
</reference>
<evidence type="ECO:0000256" key="1">
    <source>
        <dbReference type="ARBA" id="ARBA00022679"/>
    </source>
</evidence>
<comment type="catalytic activity">
    <reaction evidence="5 7">
        <text>AMP + ATP = 2 ADP</text>
        <dbReference type="Rhea" id="RHEA:12973"/>
        <dbReference type="ChEBI" id="CHEBI:30616"/>
        <dbReference type="ChEBI" id="CHEBI:456215"/>
        <dbReference type="ChEBI" id="CHEBI:456216"/>
        <dbReference type="EC" id="2.7.4.3"/>
    </reaction>
</comment>
<dbReference type="NCBIfam" id="NF011100">
    <property type="entry name" value="PRK14527.1"/>
    <property type="match status" value="1"/>
</dbReference>
<feature type="binding site" evidence="5">
    <location>
        <position position="170"/>
    </location>
    <ligand>
        <name>ATP</name>
        <dbReference type="ChEBI" id="CHEBI:30616"/>
    </ligand>
</feature>
<evidence type="ECO:0000256" key="3">
    <source>
        <dbReference type="ARBA" id="ARBA00022741"/>
    </source>
</evidence>
<dbReference type="SUPFAM" id="SSF52540">
    <property type="entry name" value="P-loop containing nucleoside triphosphate hydrolases"/>
    <property type="match status" value="1"/>
</dbReference>
<comment type="pathway">
    <text evidence="5">Purine metabolism; AMP biosynthesis via salvage pathway; AMP from ADP: step 1/1.</text>
</comment>
<sequence>MRSAIVGPNGSGKGTQATLLVRHFGIAHISTGELLRAAVAAGTPLGRAVAPLVASGALVPDELVLRILGERLAETDTAAGFLLDGYPRSLAQAEALDTLLAATGRDLDRVIELSVPDEVILRRCAERFAIEHRPDDDPEVVRSRLTLYRTNIPPILERYRDRLVTVDGTGEVETIFQAILAALSR</sequence>
<dbReference type="GO" id="GO:0005524">
    <property type="term" value="F:ATP binding"/>
    <property type="evidence" value="ECO:0007669"/>
    <property type="project" value="UniProtKB-UniRule"/>
</dbReference>
<evidence type="ECO:0000256" key="6">
    <source>
        <dbReference type="RuleBase" id="RU003330"/>
    </source>
</evidence>
<gene>
    <name evidence="5" type="primary">adk</name>
    <name evidence="8" type="ORF">D7D52_19580</name>
</gene>
<dbReference type="Pfam" id="PF00406">
    <property type="entry name" value="ADK"/>
    <property type="match status" value="1"/>
</dbReference>
<dbReference type="PROSITE" id="PS00113">
    <property type="entry name" value="ADENYLATE_KINASE"/>
    <property type="match status" value="1"/>
</dbReference>
<feature type="binding site" evidence="5">
    <location>
        <position position="36"/>
    </location>
    <ligand>
        <name>AMP</name>
        <dbReference type="ChEBI" id="CHEBI:456215"/>
    </ligand>
</feature>
<evidence type="ECO:0000256" key="4">
    <source>
        <dbReference type="ARBA" id="ARBA00022777"/>
    </source>
</evidence>
<dbReference type="NCBIfam" id="NF011105">
    <property type="entry name" value="PRK14532.1"/>
    <property type="match status" value="1"/>
</dbReference>
<dbReference type="Proteomes" id="UP000267164">
    <property type="component" value="Chromosome"/>
</dbReference>
<organism evidence="8 9">
    <name type="scientific">Nocardia yunnanensis</name>
    <dbReference type="NCBI Taxonomy" id="2382165"/>
    <lineage>
        <taxon>Bacteria</taxon>
        <taxon>Bacillati</taxon>
        <taxon>Actinomycetota</taxon>
        <taxon>Actinomycetes</taxon>
        <taxon>Mycobacteriales</taxon>
        <taxon>Nocardiaceae</taxon>
        <taxon>Nocardia</taxon>
    </lineage>
</organism>
<feature type="region of interest" description="NMP" evidence="5">
    <location>
        <begin position="30"/>
        <end position="59"/>
    </location>
</feature>
<keyword evidence="2 5" id="KW-0545">Nucleotide biosynthesis</keyword>
<keyword evidence="5" id="KW-0963">Cytoplasm</keyword>
<dbReference type="AlphaFoldDB" id="A0A386ZEY9"/>
<proteinExistence type="inferred from homology"/>
<dbReference type="InterPro" id="IPR027417">
    <property type="entry name" value="P-loop_NTPase"/>
</dbReference>
<accession>A0A386ZEY9</accession>
<dbReference type="CDD" id="cd01428">
    <property type="entry name" value="ADK"/>
    <property type="match status" value="1"/>
</dbReference>
<dbReference type="GO" id="GO:0004017">
    <property type="term" value="F:AMP kinase activity"/>
    <property type="evidence" value="ECO:0007669"/>
    <property type="project" value="UniProtKB-UniRule"/>
</dbReference>
<feature type="binding site" evidence="5">
    <location>
        <begin position="85"/>
        <end position="88"/>
    </location>
    <ligand>
        <name>AMP</name>
        <dbReference type="ChEBI" id="CHEBI:456215"/>
    </ligand>
</feature>
<dbReference type="RefSeq" id="WP_120738430.1">
    <property type="nucleotide sequence ID" value="NZ_CP032568.1"/>
</dbReference>
<dbReference type="InterPro" id="IPR000850">
    <property type="entry name" value="Adenylat/UMP-CMP_kin"/>
</dbReference>
<feature type="binding site" evidence="5">
    <location>
        <position position="92"/>
    </location>
    <ligand>
        <name>AMP</name>
        <dbReference type="ChEBI" id="CHEBI:456215"/>
    </ligand>
</feature>
<dbReference type="GO" id="GO:0005737">
    <property type="term" value="C:cytoplasm"/>
    <property type="evidence" value="ECO:0007669"/>
    <property type="project" value="UniProtKB-SubCell"/>
</dbReference>